<feature type="compositionally biased region" description="Basic and acidic residues" evidence="1">
    <location>
        <begin position="57"/>
        <end position="67"/>
    </location>
</feature>
<keyword evidence="3" id="KW-1185">Reference proteome</keyword>
<feature type="region of interest" description="Disordered" evidence="1">
    <location>
        <begin position="1"/>
        <end position="96"/>
    </location>
</feature>
<dbReference type="Proteomes" id="UP001417504">
    <property type="component" value="Unassembled WGS sequence"/>
</dbReference>
<dbReference type="AlphaFoldDB" id="A0AAP0KMZ0"/>
<gene>
    <name evidence="2" type="ORF">Sjap_001680</name>
</gene>
<protein>
    <submittedName>
        <fullName evidence="2">Uncharacterized protein</fullName>
    </submittedName>
</protein>
<proteinExistence type="predicted"/>
<reference evidence="2 3" key="1">
    <citation type="submission" date="2024-01" db="EMBL/GenBank/DDBJ databases">
        <title>Genome assemblies of Stephania.</title>
        <authorList>
            <person name="Yang L."/>
        </authorList>
    </citation>
    <scope>NUCLEOTIDE SEQUENCE [LARGE SCALE GENOMIC DNA]</scope>
    <source>
        <strain evidence="2">QJT</strain>
        <tissue evidence="2">Leaf</tissue>
    </source>
</reference>
<evidence type="ECO:0000313" key="2">
    <source>
        <dbReference type="EMBL" id="KAK9154200.1"/>
    </source>
</evidence>
<evidence type="ECO:0000313" key="3">
    <source>
        <dbReference type="Proteomes" id="UP001417504"/>
    </source>
</evidence>
<dbReference type="SUPFAM" id="SSF103511">
    <property type="entry name" value="Chlorophyll a-b binding protein"/>
    <property type="match status" value="1"/>
</dbReference>
<organism evidence="2 3">
    <name type="scientific">Stephania japonica</name>
    <dbReference type="NCBI Taxonomy" id="461633"/>
    <lineage>
        <taxon>Eukaryota</taxon>
        <taxon>Viridiplantae</taxon>
        <taxon>Streptophyta</taxon>
        <taxon>Embryophyta</taxon>
        <taxon>Tracheophyta</taxon>
        <taxon>Spermatophyta</taxon>
        <taxon>Magnoliopsida</taxon>
        <taxon>Ranunculales</taxon>
        <taxon>Menispermaceae</taxon>
        <taxon>Menispermoideae</taxon>
        <taxon>Cissampelideae</taxon>
        <taxon>Stephania</taxon>
    </lineage>
</organism>
<sequence length="213" mass="22979">MRILTTPTYLQFPPPTIHPKPPHSSKPSLSFTTRASDPESDPSSSSSSSDDDGGGDSFDRRLAEVRLRYRSGAGKKAEARRGKKSSSKEGGVFLPPVPLKEPLSGGTKVEVGFSPYTERLNGRLAGLGLTALLLVELASGTSLVKYHSPSVLFVQVYFVAAVGALYVKYEKERVGLVFVLLPSFSPRLRILLSSSLLLICTSNTEKRAFGCFA</sequence>
<accession>A0AAP0KMZ0</accession>
<evidence type="ECO:0000256" key="1">
    <source>
        <dbReference type="SAM" id="MobiDB-lite"/>
    </source>
</evidence>
<feature type="compositionally biased region" description="Pro residues" evidence="1">
    <location>
        <begin position="12"/>
        <end position="24"/>
    </location>
</feature>
<name>A0AAP0KMZ0_9MAGN</name>
<comment type="caution">
    <text evidence="2">The sequence shown here is derived from an EMBL/GenBank/DDBJ whole genome shotgun (WGS) entry which is preliminary data.</text>
</comment>
<dbReference type="EMBL" id="JBBNAE010000001">
    <property type="protein sequence ID" value="KAK9154200.1"/>
    <property type="molecule type" value="Genomic_DNA"/>
</dbReference>